<dbReference type="KEGG" id="fal:FRAAL4887"/>
<dbReference type="AlphaFoldDB" id="Q0RG61"/>
<sequence>MGIVTTVNLSGFADVLDISPGLSAYLARPTAVGPTPPPGDGPSARGLPRPGVIVLHEAWGLDETIRAIADRLAGLGYLALAPDLFSAGGARRCLVATVRAMSSGRGRAFDDIEAARRWLTALPACNGRVGVIGFCLGGGLALLSAGRGFEVAAVNYGPLPRELDASLRAACPVVASYGGRDRTLRGAAGRLSAALGRAGVPHDVKEYPTAGHAFLSARPDGTPSGPRVLHPVLRAAGIGPEPLAAADAWVRIERFLTEHLGA</sequence>
<dbReference type="EMBL" id="CT573213">
    <property type="protein sequence ID" value="CAJ63528.1"/>
    <property type="molecule type" value="Genomic_DNA"/>
</dbReference>
<keyword evidence="3" id="KW-1185">Reference proteome</keyword>
<dbReference type="SUPFAM" id="SSF53474">
    <property type="entry name" value="alpha/beta-Hydrolases"/>
    <property type="match status" value="1"/>
</dbReference>
<evidence type="ECO:0000259" key="1">
    <source>
        <dbReference type="Pfam" id="PF01738"/>
    </source>
</evidence>
<dbReference type="InterPro" id="IPR002925">
    <property type="entry name" value="Dienelactn_hydro"/>
</dbReference>
<protein>
    <submittedName>
        <fullName evidence="2">Carboxymethylenebutenolidase (Dienelactone hydrolase) (DLH)</fullName>
        <ecNumber evidence="2">3.1.1.45</ecNumber>
    </submittedName>
</protein>
<organism evidence="2 3">
    <name type="scientific">Frankia alni (strain DSM 45986 / CECT 9034 / ACN14a)</name>
    <dbReference type="NCBI Taxonomy" id="326424"/>
    <lineage>
        <taxon>Bacteria</taxon>
        <taxon>Bacillati</taxon>
        <taxon>Actinomycetota</taxon>
        <taxon>Actinomycetes</taxon>
        <taxon>Frankiales</taxon>
        <taxon>Frankiaceae</taxon>
        <taxon>Frankia</taxon>
    </lineage>
</organism>
<dbReference type="PANTHER" id="PTHR46623:SF6">
    <property type="entry name" value="ALPHA_BETA-HYDROLASES SUPERFAMILY PROTEIN"/>
    <property type="match status" value="1"/>
</dbReference>
<proteinExistence type="predicted"/>
<dbReference type="Gene3D" id="3.40.50.1820">
    <property type="entry name" value="alpha/beta hydrolase"/>
    <property type="match status" value="1"/>
</dbReference>
<dbReference type="InterPro" id="IPR051049">
    <property type="entry name" value="Dienelactone_hydrolase-like"/>
</dbReference>
<feature type="domain" description="Dienelactone hydrolase" evidence="1">
    <location>
        <begin position="48"/>
        <end position="259"/>
    </location>
</feature>
<dbReference type="EC" id="3.1.1.45" evidence="2"/>
<dbReference type="eggNOG" id="COG0412">
    <property type="taxonomic scope" value="Bacteria"/>
</dbReference>
<keyword evidence="2" id="KW-0378">Hydrolase</keyword>
<dbReference type="STRING" id="326424.FRAAL4887"/>
<reference evidence="2 3" key="1">
    <citation type="journal article" date="2007" name="Genome Res.">
        <title>Genome characteristics of facultatively symbiotic Frankia sp. strains reflect host range and host plant biogeography.</title>
        <authorList>
            <person name="Normand P."/>
            <person name="Lapierre P."/>
            <person name="Tisa L.S."/>
            <person name="Gogarten J.P."/>
            <person name="Alloisio N."/>
            <person name="Bagnarol E."/>
            <person name="Bassi C.A."/>
            <person name="Berry A.M."/>
            <person name="Bickhart D.M."/>
            <person name="Choisne N."/>
            <person name="Couloux A."/>
            <person name="Cournoyer B."/>
            <person name="Cruveiller S."/>
            <person name="Daubin V."/>
            <person name="Demange N."/>
            <person name="Francino M.P."/>
            <person name="Goltsman E."/>
            <person name="Huang Y."/>
            <person name="Kopp O.R."/>
            <person name="Labarre L."/>
            <person name="Lapidus A."/>
            <person name="Lavire C."/>
            <person name="Marechal J."/>
            <person name="Martinez M."/>
            <person name="Mastronunzio J.E."/>
            <person name="Mullin B.C."/>
            <person name="Niemann J."/>
            <person name="Pujic P."/>
            <person name="Rawnsley T."/>
            <person name="Rouy Z."/>
            <person name="Schenowitz C."/>
            <person name="Sellstedt A."/>
            <person name="Tavares F."/>
            <person name="Tomkins J.P."/>
            <person name="Vallenet D."/>
            <person name="Valverde C."/>
            <person name="Wall L.G."/>
            <person name="Wang Y."/>
            <person name="Medigue C."/>
            <person name="Benson D.R."/>
        </authorList>
    </citation>
    <scope>NUCLEOTIDE SEQUENCE [LARGE SCALE GENOMIC DNA]</scope>
    <source>
        <strain evidence="3">DSM 45986 / CECT 9034 / ACN14a</strain>
    </source>
</reference>
<evidence type="ECO:0000313" key="2">
    <source>
        <dbReference type="EMBL" id="CAJ63528.1"/>
    </source>
</evidence>
<dbReference type="GO" id="GO:0008806">
    <property type="term" value="F:carboxymethylenebutenolidase activity"/>
    <property type="evidence" value="ECO:0007669"/>
    <property type="project" value="UniProtKB-EC"/>
</dbReference>
<dbReference type="HOGENOM" id="CLU_054590_7_1_11"/>
<evidence type="ECO:0000313" key="3">
    <source>
        <dbReference type="Proteomes" id="UP000000657"/>
    </source>
</evidence>
<dbReference type="Proteomes" id="UP000000657">
    <property type="component" value="Chromosome"/>
</dbReference>
<dbReference type="InterPro" id="IPR029058">
    <property type="entry name" value="AB_hydrolase_fold"/>
</dbReference>
<accession>Q0RG61</accession>
<gene>
    <name evidence="2" type="ordered locus">FRAAL4887</name>
</gene>
<dbReference type="PANTHER" id="PTHR46623">
    <property type="entry name" value="CARBOXYMETHYLENEBUTENOLIDASE-RELATED"/>
    <property type="match status" value="1"/>
</dbReference>
<name>Q0RG61_FRAAA</name>
<dbReference type="Pfam" id="PF01738">
    <property type="entry name" value="DLH"/>
    <property type="match status" value="1"/>
</dbReference>